<dbReference type="SUPFAM" id="SSF55120">
    <property type="entry name" value="Pseudouridine synthase"/>
    <property type="match status" value="1"/>
</dbReference>
<sequence length="942" mass="109637">MGLFWSHPQVLHNDKTSKRNRVSSDQTEDKVPLKKYKTNVTESLVTKARQKDDLHLTLAGEPVSLKASVDSSKAEALNWNTKKRQKFALVIGYLGAAYQGMQRNPGAVSVEGELEKALVSALLIPDNVKGNLRKMDWSRAARTDKGVSAAGQVVSTYLLVDKDTERTEEVLKRINDFLPADIRVLGMYSVSVGFHAKNACDRRRYSYILPSWTLCRSKEEHEDILKDSDYKNIMKVKVDDFNNLLKHFIGTHHFHNFTVGQTSSDGTCQRYILEFFCSLPFFIGGESFLNITVVGQSFLLHQIRKMVGLSIAVSKGWIPKEAFDVGLSKHHRLETPMAPSLGLFLDECLFERYNERILKYHSHSPAVEELARIREGAEQFKQQVIYKYIACQERELQVMERWMHLVRTKHPVDVPSIMAKYDELMNQEIMLDRKRKEYILNYISPLFDSSGIYGQHEVIFSNVLDERLNRCEEALTPNSISFYLRVPLENICIIGEVTKSLNVPCVYLTSAKDIIWSISVEEGDFNITLYDSRSPSKPCYTMNQDYSSEGILAYNDHFCSGWKVAREFFQSDDIPQKKISIVFDSVDDHRCDMKVAYYCTAFVIFMKVVRPKKSLSRQEIAEVLIQGMTSRSLDICPTEIYACLCSRANHLLVIRPILETQKVALEHYRIPQWLFEQMTWLKEYAIDIETNKYEQIKALWADWLQKVRIVSALAMKKSNFSWIAQTKDGIPLQAHSPGMLLWKKRRSNYCEEYSEQDEENHFSRQDWEASPLEIANILGITWEHFCTLFGEIDMEGRFEWKCYMDQFMSQVNSVNSFLVHWKEMIEKEDALFVERTQLLESCLDNLRNSQNLLQLWFRRLSCSWFVGFGCFQYCIQSNAIIEWKKQLELVPSEMTGNCKEYKKTCLYPSNGMCFWYPYFVRFVRRSNNQRKARKGARKYRLR</sequence>
<evidence type="ECO:0000256" key="1">
    <source>
        <dbReference type="ARBA" id="ARBA00001166"/>
    </source>
</evidence>
<dbReference type="PANTHER" id="PTHR11142">
    <property type="entry name" value="PSEUDOURIDYLATE SYNTHASE"/>
    <property type="match status" value="1"/>
</dbReference>
<keyword evidence="5" id="KW-0819">tRNA processing</keyword>
<dbReference type="GO" id="GO:0003723">
    <property type="term" value="F:RNA binding"/>
    <property type="evidence" value="ECO:0007669"/>
    <property type="project" value="InterPro"/>
</dbReference>
<evidence type="ECO:0000256" key="5">
    <source>
        <dbReference type="ARBA" id="ARBA00022694"/>
    </source>
</evidence>
<dbReference type="GO" id="GO:0031119">
    <property type="term" value="P:tRNA pseudouridine synthesis"/>
    <property type="evidence" value="ECO:0007669"/>
    <property type="project" value="InterPro"/>
</dbReference>
<dbReference type="Proteomes" id="UP001061958">
    <property type="component" value="Unassembled WGS sequence"/>
</dbReference>
<evidence type="ECO:0000256" key="6">
    <source>
        <dbReference type="ARBA" id="ARBA00023235"/>
    </source>
</evidence>
<proteinExistence type="inferred from homology"/>
<dbReference type="HAMAP" id="MF_00171">
    <property type="entry name" value="TruA"/>
    <property type="match status" value="1"/>
</dbReference>
<dbReference type="InterPro" id="IPR041708">
    <property type="entry name" value="PUS1/PUS2-like"/>
</dbReference>
<evidence type="ECO:0000256" key="2">
    <source>
        <dbReference type="ARBA" id="ARBA00004123"/>
    </source>
</evidence>
<keyword evidence="7" id="KW-0539">Nucleus</keyword>
<feature type="binding site" evidence="10">
    <location>
        <position position="205"/>
    </location>
    <ligand>
        <name>substrate</name>
    </ligand>
</feature>
<comment type="subcellular location">
    <subcellularLocation>
        <location evidence="2">Nucleus</location>
    </subcellularLocation>
</comment>
<dbReference type="NCBIfam" id="TIGR00071">
    <property type="entry name" value="hisT_truA"/>
    <property type="match status" value="1"/>
</dbReference>
<comment type="catalytic activity">
    <reaction evidence="8">
        <text>a uridine in tRNA = a pseudouridine in tRNA</text>
        <dbReference type="Rhea" id="RHEA:54572"/>
        <dbReference type="Rhea" id="RHEA-COMP:13339"/>
        <dbReference type="Rhea" id="RHEA-COMP:13934"/>
        <dbReference type="ChEBI" id="CHEBI:65314"/>
        <dbReference type="ChEBI" id="CHEBI:65315"/>
    </reaction>
</comment>
<keyword evidence="6" id="KW-0413">Isomerase</keyword>
<keyword evidence="13" id="KW-1185">Reference proteome</keyword>
<protein>
    <recommendedName>
        <fullName evidence="11">Pseudouridine synthase I TruA alpha/beta domain-containing protein</fullName>
    </recommendedName>
</protein>
<dbReference type="OrthoDB" id="10256309at2759"/>
<dbReference type="Gene3D" id="3.30.70.660">
    <property type="entry name" value="Pseudouridine synthase I, catalytic domain, C-terminal subdomain"/>
    <property type="match status" value="1"/>
</dbReference>
<dbReference type="CDD" id="cd02568">
    <property type="entry name" value="PseudoU_synth_PUS1_PUS2"/>
    <property type="match status" value="1"/>
</dbReference>
<dbReference type="GO" id="GO:1990481">
    <property type="term" value="P:mRNA pseudouridine synthesis"/>
    <property type="evidence" value="ECO:0007669"/>
    <property type="project" value="TreeGrafter"/>
</dbReference>
<comment type="caution">
    <text evidence="12">The sequence shown here is derived from an EMBL/GenBank/DDBJ whole genome shotgun (WGS) entry which is preliminary data.</text>
</comment>
<dbReference type="GO" id="GO:0005634">
    <property type="term" value="C:nucleus"/>
    <property type="evidence" value="ECO:0007669"/>
    <property type="project" value="UniProtKB-SubCell"/>
</dbReference>
<dbReference type="Gene3D" id="3.30.70.580">
    <property type="entry name" value="Pseudouridine synthase I, catalytic domain, N-terminal subdomain"/>
    <property type="match status" value="1"/>
</dbReference>
<dbReference type="InterPro" id="IPR020103">
    <property type="entry name" value="PsdUridine_synth_cat_dom_sf"/>
</dbReference>
<dbReference type="FunFam" id="3.30.70.660:FF:000002">
    <property type="entry name" value="tRNA pseudouridine synthase"/>
    <property type="match status" value="1"/>
</dbReference>
<evidence type="ECO:0000313" key="13">
    <source>
        <dbReference type="Proteomes" id="UP001061958"/>
    </source>
</evidence>
<evidence type="ECO:0000313" key="12">
    <source>
        <dbReference type="EMBL" id="GJQ14519.1"/>
    </source>
</evidence>
<comment type="catalytic activity">
    <reaction evidence="1">
        <text>a uridine in mRNA = a pseudouridine in mRNA</text>
        <dbReference type="Rhea" id="RHEA:56644"/>
        <dbReference type="Rhea" id="RHEA-COMP:14658"/>
        <dbReference type="Rhea" id="RHEA-COMP:14659"/>
        <dbReference type="ChEBI" id="CHEBI:65314"/>
        <dbReference type="ChEBI" id="CHEBI:65315"/>
    </reaction>
</comment>
<evidence type="ECO:0000256" key="9">
    <source>
        <dbReference type="PIRSR" id="PIRSR641708-1"/>
    </source>
</evidence>
<evidence type="ECO:0000256" key="10">
    <source>
        <dbReference type="PIRSR" id="PIRSR641708-2"/>
    </source>
</evidence>
<accession>A0A9C7Q1C7</accession>
<evidence type="ECO:0000256" key="3">
    <source>
        <dbReference type="ARBA" id="ARBA00009375"/>
    </source>
</evidence>
<dbReference type="GO" id="GO:0006397">
    <property type="term" value="P:mRNA processing"/>
    <property type="evidence" value="ECO:0007669"/>
    <property type="project" value="UniProtKB-KW"/>
</dbReference>
<dbReference type="Pfam" id="PF01416">
    <property type="entry name" value="PseudoU_synth_1"/>
    <property type="match status" value="1"/>
</dbReference>
<organism evidence="12 13">
    <name type="scientific">Galdieria partita</name>
    <dbReference type="NCBI Taxonomy" id="83374"/>
    <lineage>
        <taxon>Eukaryota</taxon>
        <taxon>Rhodophyta</taxon>
        <taxon>Bangiophyceae</taxon>
        <taxon>Galdieriales</taxon>
        <taxon>Galdieriaceae</taxon>
        <taxon>Galdieria</taxon>
    </lineage>
</organism>
<dbReference type="InterPro" id="IPR001406">
    <property type="entry name" value="PsdUridine_synth_TruA"/>
</dbReference>
<gene>
    <name evidence="12" type="ORF">GpartN1_g6310.t1</name>
</gene>
<keyword evidence="4" id="KW-0507">mRNA processing</keyword>
<dbReference type="AlphaFoldDB" id="A0A9C7Q1C7"/>
<feature type="domain" description="Pseudouridine synthase I TruA alpha/beta" evidence="11">
    <location>
        <begin position="246"/>
        <end position="350"/>
    </location>
</feature>
<name>A0A9C7Q1C7_9RHOD</name>
<evidence type="ECO:0000256" key="4">
    <source>
        <dbReference type="ARBA" id="ARBA00022664"/>
    </source>
</evidence>
<dbReference type="GO" id="GO:0009982">
    <property type="term" value="F:pseudouridine synthase activity"/>
    <property type="evidence" value="ECO:0007669"/>
    <property type="project" value="InterPro"/>
</dbReference>
<comment type="similarity">
    <text evidence="3">Belongs to the tRNA pseudouridine synthase TruA family.</text>
</comment>
<dbReference type="InterPro" id="IPR020097">
    <property type="entry name" value="PsdUridine_synth_TruA_a/b_dom"/>
</dbReference>
<reference evidence="12" key="2">
    <citation type="submission" date="2022-01" db="EMBL/GenBank/DDBJ databases">
        <authorList>
            <person name="Hirooka S."/>
            <person name="Miyagishima S.Y."/>
        </authorList>
    </citation>
    <scope>NUCLEOTIDE SEQUENCE</scope>
    <source>
        <strain evidence="12">NBRC 102759</strain>
    </source>
</reference>
<dbReference type="EMBL" id="BQMJ01000056">
    <property type="protein sequence ID" value="GJQ14519.1"/>
    <property type="molecule type" value="Genomic_DNA"/>
</dbReference>
<dbReference type="FunFam" id="3.30.70.580:FF:000002">
    <property type="entry name" value="tRNA pseudouridine synthase"/>
    <property type="match status" value="1"/>
</dbReference>
<reference evidence="12" key="1">
    <citation type="journal article" date="2022" name="Proc. Natl. Acad. Sci. U.S.A.">
        <title>Life cycle and functional genomics of the unicellular red alga Galdieria for elucidating algal and plant evolution and industrial use.</title>
        <authorList>
            <person name="Hirooka S."/>
            <person name="Itabashi T."/>
            <person name="Ichinose T.M."/>
            <person name="Onuma R."/>
            <person name="Fujiwara T."/>
            <person name="Yamashita S."/>
            <person name="Jong L.W."/>
            <person name="Tomita R."/>
            <person name="Iwane A.H."/>
            <person name="Miyagishima S.Y."/>
        </authorList>
    </citation>
    <scope>NUCLEOTIDE SEQUENCE</scope>
    <source>
        <strain evidence="12">NBRC 102759</strain>
    </source>
</reference>
<dbReference type="PANTHER" id="PTHR11142:SF4">
    <property type="entry name" value="PSEUDOURIDYLATE SYNTHASE 1 HOMOLOG"/>
    <property type="match status" value="1"/>
</dbReference>
<dbReference type="InterPro" id="IPR020095">
    <property type="entry name" value="PsdUridine_synth_TruA_C"/>
</dbReference>
<evidence type="ECO:0000259" key="11">
    <source>
        <dbReference type="Pfam" id="PF01416"/>
    </source>
</evidence>
<evidence type="ECO:0000256" key="7">
    <source>
        <dbReference type="ARBA" id="ARBA00023242"/>
    </source>
</evidence>
<evidence type="ECO:0000256" key="8">
    <source>
        <dbReference type="ARBA" id="ARBA00036943"/>
    </source>
</evidence>
<feature type="active site" description="Nucleophile" evidence="9">
    <location>
        <position position="144"/>
    </location>
</feature>
<dbReference type="InterPro" id="IPR020094">
    <property type="entry name" value="TruA/RsuA/RluB/E/F_N"/>
</dbReference>